<reference evidence="1" key="1">
    <citation type="submission" date="2021-06" db="EMBL/GenBank/DDBJ databases">
        <authorList>
            <person name="Kallberg Y."/>
            <person name="Tangrot J."/>
            <person name="Rosling A."/>
        </authorList>
    </citation>
    <scope>NUCLEOTIDE SEQUENCE</scope>
    <source>
        <strain evidence="1">AU212A</strain>
    </source>
</reference>
<comment type="caution">
    <text evidence="1">The sequence shown here is derived from an EMBL/GenBank/DDBJ whole genome shotgun (WGS) entry which is preliminary data.</text>
</comment>
<keyword evidence="2" id="KW-1185">Reference proteome</keyword>
<accession>A0ACA9N438</accession>
<dbReference type="Proteomes" id="UP000789860">
    <property type="component" value="Unassembled WGS sequence"/>
</dbReference>
<evidence type="ECO:0000313" key="1">
    <source>
        <dbReference type="EMBL" id="CAG8631641.1"/>
    </source>
</evidence>
<dbReference type="EMBL" id="CAJVPM010019788">
    <property type="protein sequence ID" value="CAG8631641.1"/>
    <property type="molecule type" value="Genomic_DNA"/>
</dbReference>
<feature type="non-terminal residue" evidence="1">
    <location>
        <position position="160"/>
    </location>
</feature>
<evidence type="ECO:0000313" key="2">
    <source>
        <dbReference type="Proteomes" id="UP000789860"/>
    </source>
</evidence>
<gene>
    <name evidence="1" type="ORF">SCALOS_LOCUS7992</name>
</gene>
<organism evidence="1 2">
    <name type="scientific">Scutellospora calospora</name>
    <dbReference type="NCBI Taxonomy" id="85575"/>
    <lineage>
        <taxon>Eukaryota</taxon>
        <taxon>Fungi</taxon>
        <taxon>Fungi incertae sedis</taxon>
        <taxon>Mucoromycota</taxon>
        <taxon>Glomeromycotina</taxon>
        <taxon>Glomeromycetes</taxon>
        <taxon>Diversisporales</taxon>
        <taxon>Gigasporaceae</taxon>
        <taxon>Scutellospora</taxon>
    </lineage>
</organism>
<name>A0ACA9N438_9GLOM</name>
<protein>
    <submittedName>
        <fullName evidence="1">10141_t:CDS:1</fullName>
    </submittedName>
</protein>
<proteinExistence type="predicted"/>
<sequence length="160" mass="17954">MDAVGREFALKDDNLKITNTKCYCANYLRDCPYFATKYSFEQIQLILNSATLSSPNKQIIISYTDEEDKDENDSTSEIISSNSLASSNTLKKQTTLSKYVSRSLTASEIHKFERLVLQATVSARFAFCNHILTSITDKVQVTIKDLACKDKIGIIIAFDS</sequence>